<dbReference type="AlphaFoldDB" id="A0AAE3FR39"/>
<dbReference type="InterPro" id="IPR000055">
    <property type="entry name" value="Restrct_endonuc_typeI_TRD"/>
</dbReference>
<dbReference type="PANTHER" id="PTHR30408">
    <property type="entry name" value="TYPE-1 RESTRICTION ENZYME ECOKI SPECIFICITY PROTEIN"/>
    <property type="match status" value="1"/>
</dbReference>
<name>A0AAE3FR39_9EURY</name>
<dbReference type="CDD" id="cd17515">
    <property type="entry name" value="RMtype1_S_MjaORF132P_Sau1132ORF3780P-TRD1-CR1_like"/>
    <property type="match status" value="1"/>
</dbReference>
<evidence type="ECO:0000313" key="6">
    <source>
        <dbReference type="EMBL" id="MCL9813759.1"/>
    </source>
</evidence>
<dbReference type="GO" id="GO:0016787">
    <property type="term" value="F:hydrolase activity"/>
    <property type="evidence" value="ECO:0007669"/>
    <property type="project" value="UniProtKB-KW"/>
</dbReference>
<comment type="similarity">
    <text evidence="1">Belongs to the type-I restriction system S methylase family.</text>
</comment>
<gene>
    <name evidence="6" type="ORF">AArcSt11_08850</name>
</gene>
<proteinExistence type="inferred from homology"/>
<evidence type="ECO:0000256" key="1">
    <source>
        <dbReference type="ARBA" id="ARBA00010923"/>
    </source>
</evidence>
<keyword evidence="2" id="KW-0680">Restriction system</keyword>
<dbReference type="Proteomes" id="UP001202674">
    <property type="component" value="Unassembled WGS sequence"/>
</dbReference>
<feature type="domain" description="Type I restriction modification DNA specificity" evidence="5">
    <location>
        <begin position="37"/>
        <end position="195"/>
    </location>
</feature>
<organism evidence="6 7">
    <name type="scientific">Natranaeroarchaeum aerophilus</name>
    <dbReference type="NCBI Taxonomy" id="2917711"/>
    <lineage>
        <taxon>Archaea</taxon>
        <taxon>Methanobacteriati</taxon>
        <taxon>Methanobacteriota</taxon>
        <taxon>Stenosarchaea group</taxon>
        <taxon>Halobacteria</taxon>
        <taxon>Halobacteriales</taxon>
        <taxon>Natronoarchaeaceae</taxon>
        <taxon>Natranaeroarchaeum</taxon>
    </lineage>
</organism>
<evidence type="ECO:0000313" key="7">
    <source>
        <dbReference type="Proteomes" id="UP001202674"/>
    </source>
</evidence>
<dbReference type="InterPro" id="IPR052021">
    <property type="entry name" value="Type-I_RS_S_subunit"/>
</dbReference>
<accession>A0AAE3FR39</accession>
<dbReference type="GO" id="GO:0009307">
    <property type="term" value="P:DNA restriction-modification system"/>
    <property type="evidence" value="ECO:0007669"/>
    <property type="project" value="UniProtKB-KW"/>
</dbReference>
<dbReference type="PANTHER" id="PTHR30408:SF12">
    <property type="entry name" value="TYPE I RESTRICTION ENZYME MJAVIII SPECIFICITY SUBUNIT"/>
    <property type="match status" value="1"/>
</dbReference>
<dbReference type="RefSeq" id="WP_250596399.1">
    <property type="nucleotide sequence ID" value="NZ_JAKRVY010000004.1"/>
</dbReference>
<feature type="domain" description="Type I restriction modification DNA specificity" evidence="5">
    <location>
        <begin position="231"/>
        <end position="401"/>
    </location>
</feature>
<evidence type="ECO:0000256" key="2">
    <source>
        <dbReference type="ARBA" id="ARBA00022747"/>
    </source>
</evidence>
<evidence type="ECO:0000256" key="3">
    <source>
        <dbReference type="ARBA" id="ARBA00023125"/>
    </source>
</evidence>
<evidence type="ECO:0000256" key="4">
    <source>
        <dbReference type="SAM" id="MobiDB-lite"/>
    </source>
</evidence>
<reference evidence="6 7" key="1">
    <citation type="journal article" date="2022" name="Syst. Appl. Microbiol.">
        <title>Natronocalculus amylovorans gen. nov., sp. nov., and Natranaeroarchaeum aerophilus sp. nov., dominant culturable amylolytic natronoarchaea from hypersaline soda lakes in southwestern Siberia.</title>
        <authorList>
            <person name="Sorokin D.Y."/>
            <person name="Elcheninov A.G."/>
            <person name="Khizhniak T.V."/>
            <person name="Koenen M."/>
            <person name="Bale N.J."/>
            <person name="Damste J.S.S."/>
            <person name="Kublanov I.V."/>
        </authorList>
    </citation>
    <scope>NUCLEOTIDE SEQUENCE [LARGE SCALE GENOMIC DNA]</scope>
    <source>
        <strain evidence="6 7">AArc-St1-1</strain>
    </source>
</reference>
<keyword evidence="6" id="KW-0540">Nuclease</keyword>
<comment type="caution">
    <text evidence="6">The sequence shown here is derived from an EMBL/GenBank/DDBJ whole genome shotgun (WGS) entry which is preliminary data.</text>
</comment>
<dbReference type="CDD" id="cd17245">
    <property type="entry name" value="RMtype1_S_TteMORF1547P-TRD2-CR2_Aco12261I-TRD1-CR1_like"/>
    <property type="match status" value="1"/>
</dbReference>
<feature type="region of interest" description="Disordered" evidence="4">
    <location>
        <begin position="1"/>
        <end position="25"/>
    </location>
</feature>
<keyword evidence="3" id="KW-0238">DNA-binding</keyword>
<keyword evidence="6" id="KW-0378">Hydrolase</keyword>
<dbReference type="Gene3D" id="3.90.220.20">
    <property type="entry name" value="DNA methylase specificity domains"/>
    <property type="match status" value="2"/>
</dbReference>
<keyword evidence="7" id="KW-1185">Reference proteome</keyword>
<dbReference type="GO" id="GO:0003677">
    <property type="term" value="F:DNA binding"/>
    <property type="evidence" value="ECO:0007669"/>
    <property type="project" value="UniProtKB-KW"/>
</dbReference>
<dbReference type="EC" id="3.1.21.-" evidence="6"/>
<dbReference type="SUPFAM" id="SSF116734">
    <property type="entry name" value="DNA methylase specificity domain"/>
    <property type="match status" value="2"/>
</dbReference>
<evidence type="ECO:0000259" key="5">
    <source>
        <dbReference type="Pfam" id="PF01420"/>
    </source>
</evidence>
<dbReference type="EMBL" id="JAKRVY010000004">
    <property type="protein sequence ID" value="MCL9813759.1"/>
    <property type="molecule type" value="Genomic_DNA"/>
</dbReference>
<protein>
    <submittedName>
        <fullName evidence="6">Restriction endonuclease subunit S</fullName>
        <ecNumber evidence="6">3.1.21.-</ecNumber>
    </submittedName>
</protein>
<dbReference type="GO" id="GO:0004519">
    <property type="term" value="F:endonuclease activity"/>
    <property type="evidence" value="ECO:0007669"/>
    <property type="project" value="UniProtKB-KW"/>
</dbReference>
<sequence>MSEEATLDDFTETAEEAESGEDGEQELFGLGEIPAYWTIDSLADIAEIIPGNSPPSSTYNEEGEGLPFFQGNSEFGHFHPKADTWCSDPRKEAEKNDVLMSIRAPVGDLNIADRNCCIGRGLAALRPETVSGLYLFYNLAERRPWLSRLATGSTFKSVTKNDLQLLDVPIPPLSEQRKIATVFHNVDQAIQKTEKTTSQLGRVKEGLSQTLFSEGYRNHSQFKSTKYGEVPESWRVLKLAEITSQIQAGGTPDTNEPEYYGGDIPWVKTGELSQYRVKETEQNITEKGFQESTARLFSPGTILIAMYGATTGEVSLLDIEATTNQACCGVVTTDDMKPEFLFHQLNYLSNHLKSLSAGSGQQNISKGIIEKFDVVVPPVEEQSSIVSVLNSVDESISENKSAKRQYQRLKQGLMQDLLSGTVRTTDTTIEVPDEIAQYG</sequence>
<dbReference type="Gene3D" id="1.10.287.1120">
    <property type="entry name" value="Bipartite methylase S protein"/>
    <property type="match status" value="1"/>
</dbReference>
<dbReference type="InterPro" id="IPR044946">
    <property type="entry name" value="Restrct_endonuc_typeI_TRD_sf"/>
</dbReference>
<keyword evidence="6" id="KW-0255">Endonuclease</keyword>
<dbReference type="Pfam" id="PF01420">
    <property type="entry name" value="Methylase_S"/>
    <property type="match status" value="2"/>
</dbReference>